<keyword evidence="1" id="KW-1133">Transmembrane helix</keyword>
<protein>
    <submittedName>
        <fullName evidence="2">DUF2007 domain-containing protein</fullName>
    </submittedName>
</protein>
<gene>
    <name evidence="2" type="ORF">ACFFU1_02695</name>
</gene>
<name>A0ABV5GVX5_9FLAO</name>
<organism evidence="2 3">
    <name type="scientific">Algibacter miyuki</name>
    <dbReference type="NCBI Taxonomy" id="1306933"/>
    <lineage>
        <taxon>Bacteria</taxon>
        <taxon>Pseudomonadati</taxon>
        <taxon>Bacteroidota</taxon>
        <taxon>Flavobacteriia</taxon>
        <taxon>Flavobacteriales</taxon>
        <taxon>Flavobacteriaceae</taxon>
        <taxon>Algibacter</taxon>
    </lineage>
</organism>
<keyword evidence="1" id="KW-0472">Membrane</keyword>
<comment type="caution">
    <text evidence="2">The sequence shown here is derived from an EMBL/GenBank/DDBJ whole genome shotgun (WGS) entry which is preliminary data.</text>
</comment>
<dbReference type="EMBL" id="JBHMFA010000001">
    <property type="protein sequence ID" value="MFB9103793.1"/>
    <property type="molecule type" value="Genomic_DNA"/>
</dbReference>
<dbReference type="Proteomes" id="UP001589590">
    <property type="component" value="Unassembled WGS sequence"/>
</dbReference>
<evidence type="ECO:0000256" key="1">
    <source>
        <dbReference type="SAM" id="Phobius"/>
    </source>
</evidence>
<keyword evidence="3" id="KW-1185">Reference proteome</keyword>
<evidence type="ECO:0000313" key="3">
    <source>
        <dbReference type="Proteomes" id="UP001589590"/>
    </source>
</evidence>
<dbReference type="RefSeq" id="WP_290269623.1">
    <property type="nucleotide sequence ID" value="NZ_JAUFQP010000007.1"/>
</dbReference>
<keyword evidence="1" id="KW-0812">Transmembrane</keyword>
<accession>A0ABV5GVX5</accession>
<sequence>MNDTFKTIARFQYSAEAQIIKGRLEADGIQVFLFDNLTIDTDPFVSNAIGGVKLKVLSYQAEEAEHILKSINKFSLDNEGNAIKCPNCKSEKIEMYSTIKDIKAFFAFVFAFVTNILTSALPIYTKHRYRCEACKTEFDVEEVAPIYVVPDVGTTMS</sequence>
<reference evidence="2 3" key="1">
    <citation type="submission" date="2024-09" db="EMBL/GenBank/DDBJ databases">
        <authorList>
            <person name="Sun Q."/>
            <person name="Mori K."/>
        </authorList>
    </citation>
    <scope>NUCLEOTIDE SEQUENCE [LARGE SCALE GENOMIC DNA]</scope>
    <source>
        <strain evidence="2 3">CECT 8300</strain>
    </source>
</reference>
<evidence type="ECO:0000313" key="2">
    <source>
        <dbReference type="EMBL" id="MFB9103793.1"/>
    </source>
</evidence>
<feature type="transmembrane region" description="Helical" evidence="1">
    <location>
        <begin position="104"/>
        <end position="124"/>
    </location>
</feature>
<proteinExistence type="predicted"/>